<dbReference type="EMBL" id="VNKQ01000009">
    <property type="protein sequence ID" value="KAG0649050.1"/>
    <property type="molecule type" value="Genomic_DNA"/>
</dbReference>
<protein>
    <submittedName>
        <fullName evidence="1">Uncharacterized protein</fullName>
    </submittedName>
</protein>
<sequence>MTIYSSLFGIPVSGLPIGNISFSLESTYLELDCQNITSNITRDGAEFFNPGLISSSGPFKSAQNITNSTPWAVGYLGTDVTGLLPSQPFGSRKCPDCLPNNVRGTTFFPGLLLYQDFEGAQNVTSIYCAPSQAYVESTITCNKTETSQKCTVTAQRLSTLPHMPTQLTYLSFGQIFTGLSALLPETTQQLNHVDLLQNYITNPDDNQFIQSAQWPSASPNSTENGESRFLTLPLEDFGSRLGQVINAFLFGSTLNSPEILTHSTPLPNLTPATQDDDLVALIQNLTSTFTVPANITSHAQVYVASYPWLITYLISSLTLPFSALAAAILSRLSKAPDYLGFVSSIARESQYAGVPRGGVGMDGIQRTRGLRSIRIRLGDVGDAERGVEIGTGVALSVGVLAIGEEGSTKRIDGRKLYI</sequence>
<evidence type="ECO:0000313" key="2">
    <source>
        <dbReference type="Proteomes" id="UP000785200"/>
    </source>
</evidence>
<evidence type="ECO:0000313" key="1">
    <source>
        <dbReference type="EMBL" id="KAG0649050.1"/>
    </source>
</evidence>
<comment type="caution">
    <text evidence="1">The sequence shown here is derived from an EMBL/GenBank/DDBJ whole genome shotgun (WGS) entry which is preliminary data.</text>
</comment>
<accession>A0A9P7AXI1</accession>
<reference evidence="1" key="1">
    <citation type="submission" date="2019-07" db="EMBL/GenBank/DDBJ databases">
        <title>Hyphodiscus hymeniophilus genome sequencing and assembly.</title>
        <authorList>
            <person name="Kramer G."/>
            <person name="Nodwell J."/>
        </authorList>
    </citation>
    <scope>NUCLEOTIDE SEQUENCE</scope>
    <source>
        <strain evidence="1">ATCC 34498</strain>
    </source>
</reference>
<dbReference type="AlphaFoldDB" id="A0A9P7AXI1"/>
<proteinExistence type="predicted"/>
<keyword evidence="2" id="KW-1185">Reference proteome</keyword>
<organism evidence="1 2">
    <name type="scientific">Hyphodiscus hymeniophilus</name>
    <dbReference type="NCBI Taxonomy" id="353542"/>
    <lineage>
        <taxon>Eukaryota</taxon>
        <taxon>Fungi</taxon>
        <taxon>Dikarya</taxon>
        <taxon>Ascomycota</taxon>
        <taxon>Pezizomycotina</taxon>
        <taxon>Leotiomycetes</taxon>
        <taxon>Helotiales</taxon>
        <taxon>Hyphodiscaceae</taxon>
        <taxon>Hyphodiscus</taxon>
    </lineage>
</organism>
<gene>
    <name evidence="1" type="ORF">D0Z07_4744</name>
</gene>
<dbReference type="Proteomes" id="UP000785200">
    <property type="component" value="Unassembled WGS sequence"/>
</dbReference>
<name>A0A9P7AXI1_9HELO</name>
<dbReference type="OrthoDB" id="3692311at2759"/>